<organism evidence="2 3">
    <name type="scientific">Pseudoalteromonas luteoviolacea NCIMB 1942</name>
    <dbReference type="NCBI Taxonomy" id="1365253"/>
    <lineage>
        <taxon>Bacteria</taxon>
        <taxon>Pseudomonadati</taxon>
        <taxon>Pseudomonadota</taxon>
        <taxon>Gammaproteobacteria</taxon>
        <taxon>Alteromonadales</taxon>
        <taxon>Pseudoalteromonadaceae</taxon>
        <taxon>Pseudoalteromonas</taxon>
    </lineage>
</organism>
<dbReference type="CDD" id="cd07563">
    <property type="entry name" value="Peptidase_S41_IRBP"/>
    <property type="match status" value="1"/>
</dbReference>
<dbReference type="Proteomes" id="UP000076587">
    <property type="component" value="Unassembled WGS sequence"/>
</dbReference>
<dbReference type="InterPro" id="IPR001466">
    <property type="entry name" value="Beta-lactam-related"/>
</dbReference>
<feature type="domain" description="Tail specific protease" evidence="1">
    <location>
        <begin position="231"/>
        <end position="448"/>
    </location>
</feature>
<dbReference type="PROSITE" id="PS51257">
    <property type="entry name" value="PROKAR_LIPOPROTEIN"/>
    <property type="match status" value="1"/>
</dbReference>
<dbReference type="InterPro" id="IPR028204">
    <property type="entry name" value="Tricorn_C1"/>
</dbReference>
<name>A0A166ZW58_9GAMM</name>
<sequence>MKRFTLSILASAMFLTGCNGGGVKIIKSKDKDRPPVLADFSGQWGMLGRGQIWSIDASGLTTYNYNSKSCVKGGTETEKDLQDALKYLSLSESQDTLTFASPASSRSTLSKLTSLPEHCQGGHLTTEMTYPQLFEYVWHTLNEYYAFFELRGIDWQQVYTDYKPKVTDSITQSEFIEIMDEILTEFGDGHLSLSSDDGSSADGNKIDTLLKEALLHDDENIEGALAELNHNEFRVLKHLMQDGKLRTYDNSDALFYGKISDDLGYVRIDRVSDMVADNSSDGIVPRVEHDLTNTDKIMEQVLTEFADVEAMIIDLRYNKGGYDNVSRKIAGYFTDEAYGFGTKQVSNKAHQGQSIELTVTPSETQRFTKPIYVLTGENTGSGGEVLAEALKALPQSKLVGEATNGSVSDSLNHELPGGWELSLSHQVYKNQAGDVLEKTGVTPDIYMPAYASVDHKLKTDTPIEFVIQTLGEMSTHQYDVAKLNGLLEQALKETGLPSLSVAVISDDKIVYEQAVGLADIAQNRLATVHTPYNVGSISKAVSAVAIMQQVEKGTVSLDDKLAQMNLTFDPNNPENSGEQMSLRNLVTHTSGIKDSDMILCTYYVHETGLPLVNIFGTPYCDDSAPVTQDLTTFLANDYFRQGGRYAGSGIYFGEAGGFPNQVQGYSNVGSALAVHAVEQKTGLNLANDMQAHIFAPLKMDNTHWYHTELNENNPKAIQYSIDHEGVKHAMPEYSYATFYDGDLNVSSHDLSKLLIAIANNGMYEDVRILREASVEKMLSAQSNVFNIPYQQGVFWYWDGSFFGHNGGDPGTHASMSYNKETKTGVIILANGEDFIHGKDEIDSQLNVIASSLYRYGVQYPAKNK</sequence>
<proteinExistence type="predicted"/>
<dbReference type="SUPFAM" id="SSF56601">
    <property type="entry name" value="beta-lactamase/transpeptidase-like"/>
    <property type="match status" value="1"/>
</dbReference>
<dbReference type="SMART" id="SM00245">
    <property type="entry name" value="TSPc"/>
    <property type="match status" value="1"/>
</dbReference>
<dbReference type="PATRIC" id="fig|1365253.3.peg.3976"/>
<dbReference type="InterPro" id="IPR029045">
    <property type="entry name" value="ClpP/crotonase-like_dom_sf"/>
</dbReference>
<dbReference type="Gene3D" id="3.40.710.10">
    <property type="entry name" value="DD-peptidase/beta-lactamase superfamily"/>
    <property type="match status" value="1"/>
</dbReference>
<dbReference type="Pfam" id="PF03572">
    <property type="entry name" value="Peptidase_S41"/>
    <property type="match status" value="1"/>
</dbReference>
<dbReference type="GO" id="GO:0006508">
    <property type="term" value="P:proteolysis"/>
    <property type="evidence" value="ECO:0007669"/>
    <property type="project" value="InterPro"/>
</dbReference>
<accession>A0A166ZW58</accession>
<dbReference type="Gene3D" id="3.90.226.10">
    <property type="entry name" value="2-enoyl-CoA Hydratase, Chain A, domain 1"/>
    <property type="match status" value="1"/>
</dbReference>
<evidence type="ECO:0000313" key="3">
    <source>
        <dbReference type="Proteomes" id="UP000076587"/>
    </source>
</evidence>
<dbReference type="RefSeq" id="WP_063378371.1">
    <property type="nucleotide sequence ID" value="NZ_AUXT01000188.1"/>
</dbReference>
<dbReference type="EMBL" id="AUXT01000188">
    <property type="protein sequence ID" value="KZN44730.1"/>
    <property type="molecule type" value="Genomic_DNA"/>
</dbReference>
<dbReference type="InterPro" id="IPR005151">
    <property type="entry name" value="Tail-specific_protease"/>
</dbReference>
<dbReference type="InterPro" id="IPR050491">
    <property type="entry name" value="AmpC-like"/>
</dbReference>
<dbReference type="PANTHER" id="PTHR46825">
    <property type="entry name" value="D-ALANYL-D-ALANINE-CARBOXYPEPTIDASE/ENDOPEPTIDASE AMPH"/>
    <property type="match status" value="1"/>
</dbReference>
<dbReference type="Gene3D" id="3.30.750.44">
    <property type="match status" value="1"/>
</dbReference>
<dbReference type="InterPro" id="IPR012338">
    <property type="entry name" value="Beta-lactam/transpept-like"/>
</dbReference>
<comment type="caution">
    <text evidence="2">The sequence shown here is derived from an EMBL/GenBank/DDBJ whole genome shotgun (WGS) entry which is preliminary data.</text>
</comment>
<dbReference type="AlphaFoldDB" id="A0A166ZW58"/>
<evidence type="ECO:0000313" key="2">
    <source>
        <dbReference type="EMBL" id="KZN44730.1"/>
    </source>
</evidence>
<dbReference type="OrthoDB" id="9758793at2"/>
<dbReference type="GO" id="GO:0008236">
    <property type="term" value="F:serine-type peptidase activity"/>
    <property type="evidence" value="ECO:0007669"/>
    <property type="project" value="InterPro"/>
</dbReference>
<dbReference type="SUPFAM" id="SSF52096">
    <property type="entry name" value="ClpP/crotonase"/>
    <property type="match status" value="1"/>
</dbReference>
<reference evidence="2 3" key="1">
    <citation type="submission" date="2013-07" db="EMBL/GenBank/DDBJ databases">
        <title>Comparative Genomic and Metabolomic Analysis of Twelve Strains of Pseudoalteromonas luteoviolacea.</title>
        <authorList>
            <person name="Vynne N.G."/>
            <person name="Mansson M."/>
            <person name="Gram L."/>
        </authorList>
    </citation>
    <scope>NUCLEOTIDE SEQUENCE [LARGE SCALE GENOMIC DNA]</scope>
    <source>
        <strain evidence="2 3">NCIMB 1942</strain>
    </source>
</reference>
<dbReference type="Pfam" id="PF14684">
    <property type="entry name" value="Tricorn_C1"/>
    <property type="match status" value="1"/>
</dbReference>
<dbReference type="Pfam" id="PF00144">
    <property type="entry name" value="Beta-lactamase"/>
    <property type="match status" value="1"/>
</dbReference>
<gene>
    <name evidence="2" type="ORF">N482_16190</name>
</gene>
<protein>
    <recommendedName>
        <fullName evidence="1">Tail specific protease domain-containing protein</fullName>
    </recommendedName>
</protein>
<dbReference type="PANTHER" id="PTHR46825:SF9">
    <property type="entry name" value="BETA-LACTAMASE-RELATED DOMAIN-CONTAINING PROTEIN"/>
    <property type="match status" value="1"/>
</dbReference>
<evidence type="ECO:0000259" key="1">
    <source>
        <dbReference type="SMART" id="SM00245"/>
    </source>
</evidence>